<evidence type="ECO:0000313" key="9">
    <source>
        <dbReference type="EMBL" id="KAF2488081.1"/>
    </source>
</evidence>
<keyword evidence="10" id="KW-1185">Reference proteome</keyword>
<accession>A0A6A6Q7N4</accession>
<dbReference type="SUPFAM" id="SSF56112">
    <property type="entry name" value="Protein kinase-like (PK-like)"/>
    <property type="match status" value="1"/>
</dbReference>
<dbReference type="PROSITE" id="PS50011">
    <property type="entry name" value="PROTEIN_KINASE_DOM"/>
    <property type="match status" value="1"/>
</dbReference>
<reference evidence="9" key="1">
    <citation type="journal article" date="2020" name="Stud. Mycol.">
        <title>101 Dothideomycetes genomes: a test case for predicting lifestyles and emergence of pathogens.</title>
        <authorList>
            <person name="Haridas S."/>
            <person name="Albert R."/>
            <person name="Binder M."/>
            <person name="Bloem J."/>
            <person name="Labutti K."/>
            <person name="Salamov A."/>
            <person name="Andreopoulos B."/>
            <person name="Baker S."/>
            <person name="Barry K."/>
            <person name="Bills G."/>
            <person name="Bluhm B."/>
            <person name="Cannon C."/>
            <person name="Castanera R."/>
            <person name="Culley D."/>
            <person name="Daum C."/>
            <person name="Ezra D."/>
            <person name="Gonzalez J."/>
            <person name="Henrissat B."/>
            <person name="Kuo A."/>
            <person name="Liang C."/>
            <person name="Lipzen A."/>
            <person name="Lutzoni F."/>
            <person name="Magnuson J."/>
            <person name="Mondo S."/>
            <person name="Nolan M."/>
            <person name="Ohm R."/>
            <person name="Pangilinan J."/>
            <person name="Park H.-J."/>
            <person name="Ramirez L."/>
            <person name="Alfaro M."/>
            <person name="Sun H."/>
            <person name="Tritt A."/>
            <person name="Yoshinaga Y."/>
            <person name="Zwiers L.-H."/>
            <person name="Turgeon B."/>
            <person name="Goodwin S."/>
            <person name="Spatafora J."/>
            <person name="Crous P."/>
            <person name="Grigoriev I."/>
        </authorList>
    </citation>
    <scope>NUCLEOTIDE SEQUENCE</scope>
    <source>
        <strain evidence="9">CBS 113389</strain>
    </source>
</reference>
<evidence type="ECO:0000256" key="6">
    <source>
        <dbReference type="PROSITE-ProRule" id="PRU10141"/>
    </source>
</evidence>
<dbReference type="EMBL" id="MU001631">
    <property type="protein sequence ID" value="KAF2488081.1"/>
    <property type="molecule type" value="Genomic_DNA"/>
</dbReference>
<evidence type="ECO:0000256" key="1">
    <source>
        <dbReference type="ARBA" id="ARBA00022679"/>
    </source>
</evidence>
<dbReference type="InterPro" id="IPR000719">
    <property type="entry name" value="Prot_kinase_dom"/>
</dbReference>
<feature type="non-terminal residue" evidence="9">
    <location>
        <position position="1"/>
    </location>
</feature>
<evidence type="ECO:0000256" key="4">
    <source>
        <dbReference type="ARBA" id="ARBA00022840"/>
    </source>
</evidence>
<dbReference type="InterPro" id="IPR008271">
    <property type="entry name" value="Ser/Thr_kinase_AS"/>
</dbReference>
<dbReference type="InterPro" id="IPR017441">
    <property type="entry name" value="Protein_kinase_ATP_BS"/>
</dbReference>
<evidence type="ECO:0000256" key="7">
    <source>
        <dbReference type="RuleBase" id="RU000304"/>
    </source>
</evidence>
<keyword evidence="1" id="KW-0808">Transferase</keyword>
<dbReference type="Gene3D" id="3.30.200.20">
    <property type="entry name" value="Phosphorylase Kinase, domain 1"/>
    <property type="match status" value="1"/>
</dbReference>
<keyword evidence="7" id="KW-0723">Serine/threonine-protein kinase</keyword>
<dbReference type="GO" id="GO:0005829">
    <property type="term" value="C:cytosol"/>
    <property type="evidence" value="ECO:0007669"/>
    <property type="project" value="TreeGrafter"/>
</dbReference>
<keyword evidence="3 9" id="KW-0418">Kinase</keyword>
<dbReference type="GO" id="GO:1990625">
    <property type="term" value="P:negative regulation of cytoplasmic translational initiation in response to stress"/>
    <property type="evidence" value="ECO:0007669"/>
    <property type="project" value="TreeGrafter"/>
</dbReference>
<dbReference type="AlphaFoldDB" id="A0A6A6Q7N4"/>
<organism evidence="9 10">
    <name type="scientific">Neohortaea acidophila</name>
    <dbReference type="NCBI Taxonomy" id="245834"/>
    <lineage>
        <taxon>Eukaryota</taxon>
        <taxon>Fungi</taxon>
        <taxon>Dikarya</taxon>
        <taxon>Ascomycota</taxon>
        <taxon>Pezizomycotina</taxon>
        <taxon>Dothideomycetes</taxon>
        <taxon>Dothideomycetidae</taxon>
        <taxon>Mycosphaerellales</taxon>
        <taxon>Teratosphaeriaceae</taxon>
        <taxon>Neohortaea</taxon>
    </lineage>
</organism>
<evidence type="ECO:0000256" key="2">
    <source>
        <dbReference type="ARBA" id="ARBA00022741"/>
    </source>
</evidence>
<dbReference type="GO" id="GO:0004694">
    <property type="term" value="F:eukaryotic translation initiation factor 2alpha kinase activity"/>
    <property type="evidence" value="ECO:0007669"/>
    <property type="project" value="TreeGrafter"/>
</dbReference>
<dbReference type="SMART" id="SM00220">
    <property type="entry name" value="S_TKc"/>
    <property type="match status" value="1"/>
</dbReference>
<feature type="non-terminal residue" evidence="9">
    <location>
        <position position="300"/>
    </location>
</feature>
<dbReference type="PROSITE" id="PS00108">
    <property type="entry name" value="PROTEIN_KINASE_ST"/>
    <property type="match status" value="1"/>
</dbReference>
<evidence type="ECO:0000259" key="8">
    <source>
        <dbReference type="PROSITE" id="PS50011"/>
    </source>
</evidence>
<evidence type="ECO:0000313" key="10">
    <source>
        <dbReference type="Proteomes" id="UP000799767"/>
    </source>
</evidence>
<gene>
    <name evidence="9" type="ORF">BDY17DRAFT_237239</name>
</gene>
<keyword evidence="4 6" id="KW-0067">ATP-binding</keyword>
<dbReference type="GO" id="GO:0005524">
    <property type="term" value="F:ATP binding"/>
    <property type="evidence" value="ECO:0007669"/>
    <property type="project" value="UniProtKB-UniRule"/>
</dbReference>
<dbReference type="PROSITE" id="PS00107">
    <property type="entry name" value="PROTEIN_KINASE_ATP"/>
    <property type="match status" value="1"/>
</dbReference>
<dbReference type="Pfam" id="PF00069">
    <property type="entry name" value="Pkinase"/>
    <property type="match status" value="1"/>
</dbReference>
<dbReference type="GeneID" id="54471320"/>
<protein>
    <submittedName>
        <fullName evidence="9">Kinase-like domain-containing protein</fullName>
    </submittedName>
</protein>
<dbReference type="PANTHER" id="PTHR11042">
    <property type="entry name" value="EUKARYOTIC TRANSLATION INITIATION FACTOR 2-ALPHA KINASE EIF2-ALPHA KINASE -RELATED"/>
    <property type="match status" value="1"/>
</dbReference>
<dbReference type="OrthoDB" id="1405469at2759"/>
<comment type="similarity">
    <text evidence="5">Belongs to the protein kinase superfamily. Ser/Thr protein kinase family. GCN2 subfamily.</text>
</comment>
<proteinExistence type="inferred from homology"/>
<name>A0A6A6Q7N4_9PEZI</name>
<keyword evidence="2 6" id="KW-0547">Nucleotide-binding</keyword>
<feature type="binding site" evidence="6">
    <location>
        <position position="36"/>
    </location>
    <ligand>
        <name>ATP</name>
        <dbReference type="ChEBI" id="CHEBI:30616"/>
    </ligand>
</feature>
<evidence type="ECO:0000256" key="5">
    <source>
        <dbReference type="ARBA" id="ARBA00037982"/>
    </source>
</evidence>
<sequence length="300" mass="33008">RYFREFEELSILGRGGYGIVYQVKHRLDSQFYAVKKRGHAELDQVLRELRTLARLDHPNIVRYYAGWIDRGVDASASIVSSAERANFGASTLAIHMQMSLHPMTLAEFLSPPNGQSSGPGAAVPLAHCFHIGTSISIVQAIIDGLEYLHSEDIVHRDIKPGNIFLGRKDNPRSTGASVDLMLCSECRAAGHAAPIKLEVRIGDFGLVSVADPEAPTAVGLEAVGTEMYRPVDGDRCATALDLYALGIVMFELCWKFDTRMERVHVIRKLKLGEFPAGFAERLGRKCGTTMMECIAVMMAD</sequence>
<dbReference type="Proteomes" id="UP000799767">
    <property type="component" value="Unassembled WGS sequence"/>
</dbReference>
<dbReference type="InterPro" id="IPR011009">
    <property type="entry name" value="Kinase-like_dom_sf"/>
</dbReference>
<dbReference type="PANTHER" id="PTHR11042:SF195">
    <property type="entry name" value="KINASE, PUTATIVE (AFU_ORTHOLOGUE AFUA_2G16620)-RELATED"/>
    <property type="match status" value="1"/>
</dbReference>
<dbReference type="RefSeq" id="XP_033594650.1">
    <property type="nucleotide sequence ID" value="XM_033730318.1"/>
</dbReference>
<dbReference type="Gene3D" id="1.10.510.10">
    <property type="entry name" value="Transferase(Phosphotransferase) domain 1"/>
    <property type="match status" value="1"/>
</dbReference>
<evidence type="ECO:0000256" key="3">
    <source>
        <dbReference type="ARBA" id="ARBA00022777"/>
    </source>
</evidence>
<dbReference type="GO" id="GO:0005634">
    <property type="term" value="C:nucleus"/>
    <property type="evidence" value="ECO:0007669"/>
    <property type="project" value="TreeGrafter"/>
</dbReference>
<dbReference type="InterPro" id="IPR050339">
    <property type="entry name" value="CC_SR_Kinase"/>
</dbReference>
<feature type="domain" description="Protein kinase" evidence="8">
    <location>
        <begin position="6"/>
        <end position="300"/>
    </location>
</feature>